<keyword evidence="4" id="KW-1185">Reference proteome</keyword>
<sequence>MTERPEPSQPLQRIKVGLIGLFAVVLLIALASAILGSATRDQSPAGLAQGNLVAQIAAGNASGAATGEPLAEMGVAPSAGNVQDGGAPR</sequence>
<protein>
    <submittedName>
        <fullName evidence="3">Uncharacterized protein</fullName>
    </submittedName>
</protein>
<dbReference type="Proteomes" id="UP000199586">
    <property type="component" value="Unassembled WGS sequence"/>
</dbReference>
<dbReference type="AlphaFoldDB" id="A0A1I5SRL1"/>
<keyword evidence="2" id="KW-0812">Transmembrane</keyword>
<feature type="transmembrane region" description="Helical" evidence="2">
    <location>
        <begin position="16"/>
        <end position="35"/>
    </location>
</feature>
<evidence type="ECO:0000256" key="2">
    <source>
        <dbReference type="SAM" id="Phobius"/>
    </source>
</evidence>
<keyword evidence="2" id="KW-0472">Membrane</keyword>
<organism evidence="3 4">
    <name type="scientific">Sphingomonas rubra</name>
    <dbReference type="NCBI Taxonomy" id="634430"/>
    <lineage>
        <taxon>Bacteria</taxon>
        <taxon>Pseudomonadati</taxon>
        <taxon>Pseudomonadota</taxon>
        <taxon>Alphaproteobacteria</taxon>
        <taxon>Sphingomonadales</taxon>
        <taxon>Sphingomonadaceae</taxon>
        <taxon>Sphingomonas</taxon>
    </lineage>
</organism>
<name>A0A1I5SRL1_9SPHN</name>
<reference evidence="4" key="1">
    <citation type="submission" date="2016-10" db="EMBL/GenBank/DDBJ databases">
        <authorList>
            <person name="Varghese N."/>
            <person name="Submissions S."/>
        </authorList>
    </citation>
    <scope>NUCLEOTIDE SEQUENCE [LARGE SCALE GENOMIC DNA]</scope>
    <source>
        <strain evidence="4">CGMCC 1.9113</strain>
    </source>
</reference>
<evidence type="ECO:0000313" key="4">
    <source>
        <dbReference type="Proteomes" id="UP000199586"/>
    </source>
</evidence>
<accession>A0A1I5SRL1</accession>
<evidence type="ECO:0000313" key="3">
    <source>
        <dbReference type="EMBL" id="SFP73432.1"/>
    </source>
</evidence>
<proteinExistence type="predicted"/>
<dbReference type="STRING" id="634430.SAMN04488241_10692"/>
<dbReference type="RefSeq" id="WP_245739207.1">
    <property type="nucleotide sequence ID" value="NZ_FOXP01000006.1"/>
</dbReference>
<gene>
    <name evidence="3" type="ORF">SAMN04488241_10692</name>
</gene>
<dbReference type="EMBL" id="FOXP01000006">
    <property type="protein sequence ID" value="SFP73432.1"/>
    <property type="molecule type" value="Genomic_DNA"/>
</dbReference>
<keyword evidence="2" id="KW-1133">Transmembrane helix</keyword>
<feature type="region of interest" description="Disordered" evidence="1">
    <location>
        <begin position="65"/>
        <end position="89"/>
    </location>
</feature>
<evidence type="ECO:0000256" key="1">
    <source>
        <dbReference type="SAM" id="MobiDB-lite"/>
    </source>
</evidence>